<keyword evidence="3" id="KW-0812">Transmembrane</keyword>
<name>A0AAV9JUL5_9PEZI</name>
<evidence type="ECO:0000256" key="6">
    <source>
        <dbReference type="SAM" id="SignalP"/>
    </source>
</evidence>
<dbReference type="InterPro" id="IPR009311">
    <property type="entry name" value="IFI6/IFI27-like"/>
</dbReference>
<evidence type="ECO:0000256" key="4">
    <source>
        <dbReference type="ARBA" id="ARBA00022989"/>
    </source>
</evidence>
<sequence length="277" mass="29034">MKNTLFLSILTLSFLGLACAGTPKTAEPTKVPTVSDDPLAFLGSTWKDVSAWTEQTAKDVKSKIDKVDPADGDGGVWIHQAAAEAGSWWKKATIARAVLAGQLGFDSTGPNDWVHKAAADVQHAIDHMDSSGLGKHLKQASKDIGLNATLNDLQVVKLEDLPAEALQYIKDNPTQTVFYIIEGVAFFSPATVYSPLLRIVGFSRKGVKAGTLAARLQRLFGATVPAGSWFAHLTSAGAGGYGKIAASGLTRLGVLAAGAVNGAFDHASNTPPEPADL</sequence>
<feature type="signal peptide" evidence="6">
    <location>
        <begin position="1"/>
        <end position="20"/>
    </location>
</feature>
<keyword evidence="4" id="KW-1133">Transmembrane helix</keyword>
<evidence type="ECO:0000313" key="7">
    <source>
        <dbReference type="EMBL" id="KAK4549234.1"/>
    </source>
</evidence>
<comment type="caution">
    <text evidence="7">The sequence shown here is derived from an EMBL/GenBank/DDBJ whole genome shotgun (WGS) entry which is preliminary data.</text>
</comment>
<evidence type="ECO:0000313" key="8">
    <source>
        <dbReference type="Proteomes" id="UP001324427"/>
    </source>
</evidence>
<keyword evidence="6" id="KW-0732">Signal</keyword>
<protein>
    <submittedName>
        <fullName evidence="7">Uncharacterized protein</fullName>
    </submittedName>
</protein>
<evidence type="ECO:0000256" key="1">
    <source>
        <dbReference type="ARBA" id="ARBA00004141"/>
    </source>
</evidence>
<gene>
    <name evidence="7" type="ORF">LTR36_007692</name>
</gene>
<dbReference type="AlphaFoldDB" id="A0AAV9JUL5"/>
<dbReference type="Pfam" id="PF06140">
    <property type="entry name" value="Ifi-6-16"/>
    <property type="match status" value="1"/>
</dbReference>
<accession>A0AAV9JUL5</accession>
<evidence type="ECO:0000256" key="2">
    <source>
        <dbReference type="ARBA" id="ARBA00007262"/>
    </source>
</evidence>
<organism evidence="7 8">
    <name type="scientific">Oleoguttula mirabilis</name>
    <dbReference type="NCBI Taxonomy" id="1507867"/>
    <lineage>
        <taxon>Eukaryota</taxon>
        <taxon>Fungi</taxon>
        <taxon>Dikarya</taxon>
        <taxon>Ascomycota</taxon>
        <taxon>Pezizomycotina</taxon>
        <taxon>Dothideomycetes</taxon>
        <taxon>Dothideomycetidae</taxon>
        <taxon>Mycosphaerellales</taxon>
        <taxon>Teratosphaeriaceae</taxon>
        <taxon>Oleoguttula</taxon>
    </lineage>
</organism>
<evidence type="ECO:0000256" key="3">
    <source>
        <dbReference type="ARBA" id="ARBA00022692"/>
    </source>
</evidence>
<evidence type="ECO:0000256" key="5">
    <source>
        <dbReference type="ARBA" id="ARBA00023136"/>
    </source>
</evidence>
<comment type="subcellular location">
    <subcellularLocation>
        <location evidence="1">Membrane</location>
        <topology evidence="1">Multi-pass membrane protein</topology>
    </subcellularLocation>
</comment>
<dbReference type="Proteomes" id="UP001324427">
    <property type="component" value="Unassembled WGS sequence"/>
</dbReference>
<dbReference type="EMBL" id="JAVFHQ010000005">
    <property type="protein sequence ID" value="KAK4549234.1"/>
    <property type="molecule type" value="Genomic_DNA"/>
</dbReference>
<keyword evidence="5" id="KW-0472">Membrane</keyword>
<keyword evidence="8" id="KW-1185">Reference proteome</keyword>
<dbReference type="PROSITE" id="PS51257">
    <property type="entry name" value="PROKAR_LIPOPROTEIN"/>
    <property type="match status" value="1"/>
</dbReference>
<comment type="similarity">
    <text evidence="2">Belongs to the IFI6/IFI27 family.</text>
</comment>
<dbReference type="InterPro" id="IPR038213">
    <property type="entry name" value="IFI6/IFI27-like_sf"/>
</dbReference>
<feature type="chain" id="PRO_5043586466" evidence="6">
    <location>
        <begin position="21"/>
        <end position="277"/>
    </location>
</feature>
<dbReference type="Gene3D" id="6.10.110.10">
    <property type="match status" value="1"/>
</dbReference>
<dbReference type="GO" id="GO:0016020">
    <property type="term" value="C:membrane"/>
    <property type="evidence" value="ECO:0007669"/>
    <property type="project" value="UniProtKB-SubCell"/>
</dbReference>
<proteinExistence type="inferred from homology"/>
<reference evidence="7 8" key="1">
    <citation type="submission" date="2021-11" db="EMBL/GenBank/DDBJ databases">
        <title>Black yeast isolated from Biological Soil Crust.</title>
        <authorList>
            <person name="Kurbessoian T."/>
        </authorList>
    </citation>
    <scope>NUCLEOTIDE SEQUENCE [LARGE SCALE GENOMIC DNA]</scope>
    <source>
        <strain evidence="7 8">CCFEE 5522</strain>
    </source>
</reference>